<organism evidence="1 2">
    <name type="scientific">Escherichia coli</name>
    <dbReference type="NCBI Taxonomy" id="562"/>
    <lineage>
        <taxon>Bacteria</taxon>
        <taxon>Pseudomonadati</taxon>
        <taxon>Pseudomonadota</taxon>
        <taxon>Gammaproteobacteria</taxon>
        <taxon>Enterobacterales</taxon>
        <taxon>Enterobacteriaceae</taxon>
        <taxon>Escherichia</taxon>
    </lineage>
</organism>
<reference evidence="1 2" key="1">
    <citation type="submission" date="2018-06" db="EMBL/GenBank/DDBJ databases">
        <authorList>
            <consortium name="Pathogen Informatics"/>
            <person name="Doyle S."/>
        </authorList>
    </citation>
    <scope>NUCLEOTIDE SEQUENCE [LARGE SCALE GENOMIC DNA]</scope>
    <source>
        <strain evidence="1 2">NCTC13148</strain>
    </source>
</reference>
<protein>
    <submittedName>
        <fullName evidence="1">Uncharacterized protein</fullName>
    </submittedName>
</protein>
<sequence>MVGFQFVLRGICSRLGAPNRKADIVVDQQSQFNTTQRELREFYYQIREMPWVHGPGLPVMDVTNMPAEPLVFQSGTKSAGLELVDIYLWIFKRFMEGKELTRPPYPPGLHQSQYRQDGQCLLQSVAKTI</sequence>
<accession>A0A377BDL5</accession>
<dbReference type="Proteomes" id="UP000254255">
    <property type="component" value="Unassembled WGS sequence"/>
</dbReference>
<dbReference type="AlphaFoldDB" id="A0A377BDL5"/>
<dbReference type="EMBL" id="UGET01000002">
    <property type="protein sequence ID" value="STL60925.1"/>
    <property type="molecule type" value="Genomic_DNA"/>
</dbReference>
<evidence type="ECO:0000313" key="1">
    <source>
        <dbReference type="EMBL" id="STL60925.1"/>
    </source>
</evidence>
<gene>
    <name evidence="1" type="ORF">NCTC13148_00251</name>
</gene>
<proteinExistence type="predicted"/>
<name>A0A377BDL5_ECOLX</name>
<evidence type="ECO:0000313" key="2">
    <source>
        <dbReference type="Proteomes" id="UP000254255"/>
    </source>
</evidence>